<dbReference type="GeneID" id="96900162"/>
<evidence type="ECO:0000313" key="3">
    <source>
        <dbReference type="EMBL" id="CCC66673.1"/>
    </source>
</evidence>
<dbReference type="SMART" id="SM01162">
    <property type="entry name" value="DUF1771"/>
    <property type="match status" value="1"/>
</dbReference>
<accession>G0V5D7</accession>
<dbReference type="Pfam" id="PF01713">
    <property type="entry name" value="Smr"/>
    <property type="match status" value="1"/>
</dbReference>
<proteinExistence type="predicted"/>
<keyword evidence="4" id="KW-1185">Reference proteome</keyword>
<dbReference type="InterPro" id="IPR053020">
    <property type="entry name" value="Smr_domain_protein"/>
</dbReference>
<dbReference type="OMA" id="DYIFREN"/>
<dbReference type="STRING" id="1064592.G0V5D7"/>
<feature type="domain" description="Smr" evidence="2">
    <location>
        <begin position="100"/>
        <end position="177"/>
    </location>
</feature>
<dbReference type="KEGG" id="ncs:NCAS_0A01130"/>
<dbReference type="eggNOG" id="KOG2401">
    <property type="taxonomic scope" value="Eukaryota"/>
</dbReference>
<dbReference type="InterPro" id="IPR036063">
    <property type="entry name" value="Smr_dom_sf"/>
</dbReference>
<dbReference type="GO" id="GO:0070481">
    <property type="term" value="P:nuclear-transcribed mRNA catabolic process, non-stop decay"/>
    <property type="evidence" value="ECO:0007669"/>
    <property type="project" value="EnsemblFungi"/>
</dbReference>
<dbReference type="AlphaFoldDB" id="G0V5D7"/>
<dbReference type="SUPFAM" id="SSF160443">
    <property type="entry name" value="SMR domain-like"/>
    <property type="match status" value="1"/>
</dbReference>
<gene>
    <name evidence="3" type="primary">NCAS0A01130</name>
    <name evidence="3" type="ordered locus">NCAS_0A01130</name>
</gene>
<name>G0V5D7_NAUCA</name>
<dbReference type="PROSITE" id="PS50828">
    <property type="entry name" value="SMR"/>
    <property type="match status" value="1"/>
</dbReference>
<dbReference type="InterPro" id="IPR013899">
    <property type="entry name" value="DUF1771"/>
</dbReference>
<dbReference type="Proteomes" id="UP000001640">
    <property type="component" value="Chromosome 1"/>
</dbReference>
<dbReference type="InterPro" id="IPR002625">
    <property type="entry name" value="Smr_dom"/>
</dbReference>
<dbReference type="FunCoup" id="G0V5D7">
    <property type="interactions" value="31"/>
</dbReference>
<sequence>MASVAVGGFKQVNRNHNERDYNHTVDPECQRLRNLAESASKKRIELIKSSKAAYANGSKGEAHELSEQAKQQLELANKYNAEAAEYVFVQNNADSSNNEIDLHGLYVKEAEWILKKRIDFATTHGSEQEIRVIVGKGIHSKNGISKLRPAIEKLCMENHLNYYVDPKNTGVLVIETPGTTGYVSQPAPVYQTQPQPQPQPQPNTASSGLFEQALKLLCICLNS</sequence>
<feature type="compositionally biased region" description="Low complexity" evidence="1">
    <location>
        <begin position="185"/>
        <end position="194"/>
    </location>
</feature>
<dbReference type="Gene3D" id="3.30.1370.110">
    <property type="match status" value="1"/>
</dbReference>
<organism evidence="3 4">
    <name type="scientific">Naumovozyma castellii</name>
    <name type="common">Yeast</name>
    <name type="synonym">Saccharomyces castellii</name>
    <dbReference type="NCBI Taxonomy" id="27288"/>
    <lineage>
        <taxon>Eukaryota</taxon>
        <taxon>Fungi</taxon>
        <taxon>Dikarya</taxon>
        <taxon>Ascomycota</taxon>
        <taxon>Saccharomycotina</taxon>
        <taxon>Saccharomycetes</taxon>
        <taxon>Saccharomycetales</taxon>
        <taxon>Saccharomycetaceae</taxon>
        <taxon>Naumovozyma</taxon>
    </lineage>
</organism>
<protein>
    <recommendedName>
        <fullName evidence="2">Smr domain-containing protein</fullName>
    </recommendedName>
</protein>
<dbReference type="PANTHER" id="PTHR47417">
    <property type="entry name" value="SMR DOMAIN-CONTAINING PROTEIN YPL199C"/>
    <property type="match status" value="1"/>
</dbReference>
<dbReference type="SMART" id="SM00463">
    <property type="entry name" value="SMR"/>
    <property type="match status" value="1"/>
</dbReference>
<reference evidence="4" key="1">
    <citation type="journal article" date="2011" name="Proc. Natl. Acad. Sci. U.S.A.">
        <title>Evolutionary erosion of yeast sex chromosomes by mating-type switching accidents.</title>
        <authorList>
            <person name="Gordon J.L."/>
            <person name="Armisen D."/>
            <person name="Proux-Wera E."/>
            <person name="Oheigeartaigh S.S."/>
            <person name="Byrne K.P."/>
            <person name="Wolfe K.H."/>
        </authorList>
    </citation>
    <scope>NUCLEOTIDE SEQUENCE [LARGE SCALE GENOMIC DNA]</scope>
    <source>
        <strain evidence="4">ATCC 76901 / BCRC 22586 / CBS 4309 / NBRC 1992 / NRRL Y-12630</strain>
    </source>
</reference>
<evidence type="ECO:0000313" key="4">
    <source>
        <dbReference type="Proteomes" id="UP000001640"/>
    </source>
</evidence>
<dbReference type="RefSeq" id="XP_003673064.1">
    <property type="nucleotide sequence ID" value="XM_003673016.1"/>
</dbReference>
<evidence type="ECO:0000256" key="1">
    <source>
        <dbReference type="SAM" id="MobiDB-lite"/>
    </source>
</evidence>
<dbReference type="OrthoDB" id="3231855at2759"/>
<dbReference type="EMBL" id="HE576752">
    <property type="protein sequence ID" value="CCC66673.1"/>
    <property type="molecule type" value="Genomic_DNA"/>
</dbReference>
<dbReference type="PANTHER" id="PTHR47417:SF1">
    <property type="entry name" value="SMR DOMAIN-CONTAINING PROTEIN YPL199C"/>
    <property type="match status" value="1"/>
</dbReference>
<reference key="2">
    <citation type="submission" date="2011-08" db="EMBL/GenBank/DDBJ databases">
        <title>Genome sequence of Naumovozyma castellii.</title>
        <authorList>
            <person name="Gordon J.L."/>
            <person name="Armisen D."/>
            <person name="Proux-Wera E."/>
            <person name="OhEigeartaigh S.S."/>
            <person name="Byrne K.P."/>
            <person name="Wolfe K.H."/>
        </authorList>
    </citation>
    <scope>NUCLEOTIDE SEQUENCE</scope>
    <source>
        <strain>Type strain:CBS 4309</strain>
    </source>
</reference>
<feature type="region of interest" description="Disordered" evidence="1">
    <location>
        <begin position="184"/>
        <end position="206"/>
    </location>
</feature>
<dbReference type="Pfam" id="PF08590">
    <property type="entry name" value="DUF1771"/>
    <property type="match status" value="1"/>
</dbReference>
<evidence type="ECO:0000259" key="2">
    <source>
        <dbReference type="PROSITE" id="PS50828"/>
    </source>
</evidence>
<dbReference type="InParanoid" id="G0V5D7"/>
<dbReference type="HOGENOM" id="CLU_069447_1_0_1"/>